<proteinExistence type="predicted"/>
<reference evidence="2 3" key="1">
    <citation type="submission" date="2024-09" db="EMBL/GenBank/DDBJ databases">
        <title>Nodulacao em especies de Leguminosae Basais da Amazonia e Caracterizacao dos Rizobios e Bacterias Associadas aos Nodulos.</title>
        <authorList>
            <person name="Jambeiro I.C.A."/>
            <person name="Lopes I.S."/>
            <person name="Aguiar E.R.G.R."/>
            <person name="Santos A.F.J."/>
            <person name="Dos Santos J.M.F."/>
            <person name="Gross E."/>
        </authorList>
    </citation>
    <scope>NUCLEOTIDE SEQUENCE [LARGE SCALE GENOMIC DNA]</scope>
    <source>
        <strain evidence="2 3">BRUESC1165</strain>
    </source>
</reference>
<dbReference type="RefSeq" id="WP_203272502.1">
    <property type="nucleotide sequence ID" value="NZ_JAFBID010000025.1"/>
</dbReference>
<organism evidence="2 3">
    <name type="scientific">Microvirga arabica</name>
    <dbReference type="NCBI Taxonomy" id="1128671"/>
    <lineage>
        <taxon>Bacteria</taxon>
        <taxon>Pseudomonadati</taxon>
        <taxon>Pseudomonadota</taxon>
        <taxon>Alphaproteobacteria</taxon>
        <taxon>Hyphomicrobiales</taxon>
        <taxon>Methylobacteriaceae</taxon>
        <taxon>Microvirga</taxon>
    </lineage>
</organism>
<evidence type="ECO:0000313" key="3">
    <source>
        <dbReference type="Proteomes" id="UP001593940"/>
    </source>
</evidence>
<dbReference type="Proteomes" id="UP001593940">
    <property type="component" value="Unassembled WGS sequence"/>
</dbReference>
<evidence type="ECO:0000313" key="2">
    <source>
        <dbReference type="EMBL" id="MFC1457334.1"/>
    </source>
</evidence>
<keyword evidence="3" id="KW-1185">Reference proteome</keyword>
<dbReference type="EMBL" id="JBHOMY010000029">
    <property type="protein sequence ID" value="MFC1457334.1"/>
    <property type="molecule type" value="Genomic_DNA"/>
</dbReference>
<feature type="domain" description="PRC-barrel" evidence="1">
    <location>
        <begin position="80"/>
        <end position="142"/>
    </location>
</feature>
<comment type="caution">
    <text evidence="2">The sequence shown here is derived from an EMBL/GenBank/DDBJ whole genome shotgun (WGS) entry which is preliminary data.</text>
</comment>
<dbReference type="SUPFAM" id="SSF50346">
    <property type="entry name" value="PRC-barrel domain"/>
    <property type="match status" value="1"/>
</dbReference>
<dbReference type="InterPro" id="IPR027275">
    <property type="entry name" value="PRC-brl_dom"/>
</dbReference>
<dbReference type="PANTHER" id="PTHR36505">
    <property type="entry name" value="BLR1072 PROTEIN"/>
    <property type="match status" value="1"/>
</dbReference>
<gene>
    <name evidence="2" type="ORF">ACETIH_11520</name>
</gene>
<dbReference type="PANTHER" id="PTHR36505:SF1">
    <property type="entry name" value="BLR1072 PROTEIN"/>
    <property type="match status" value="1"/>
</dbReference>
<sequence length="193" mass="21969">MRTCYVFQSDPNPNLLAFTDGATGEKLPSESGPWTFVKEVGPTERWTFGVGRAFVAAGILENGFLVWEASDNTPTFHPVIESDRVEGTAVFNQQGRRIGTIKRLLIEKVSGRVLYVDVTFGGFLGIGVHHRTIPWDKLSYDKALEGYRTQITEEQVRDAPEFYGYDGDDLVWPDRKREKELRDYWHDDPRGPI</sequence>
<dbReference type="InterPro" id="IPR011033">
    <property type="entry name" value="PRC_barrel-like_sf"/>
</dbReference>
<dbReference type="Gene3D" id="2.30.30.240">
    <property type="entry name" value="PRC-barrel domain"/>
    <property type="match status" value="1"/>
</dbReference>
<name>A0ABV6Y7T9_9HYPH</name>
<protein>
    <submittedName>
        <fullName evidence="2">PRC-barrel domain-containing protein</fullName>
    </submittedName>
</protein>
<evidence type="ECO:0000259" key="1">
    <source>
        <dbReference type="Pfam" id="PF05239"/>
    </source>
</evidence>
<accession>A0ABV6Y7T9</accession>
<dbReference type="Pfam" id="PF05239">
    <property type="entry name" value="PRC"/>
    <property type="match status" value="1"/>
</dbReference>